<feature type="transmembrane region" description="Helical" evidence="4">
    <location>
        <begin position="202"/>
        <end position="227"/>
    </location>
</feature>
<dbReference type="GO" id="GO:0016887">
    <property type="term" value="F:ATP hydrolysis activity"/>
    <property type="evidence" value="ECO:0007669"/>
    <property type="project" value="InterPro"/>
</dbReference>
<evidence type="ECO:0000313" key="7">
    <source>
        <dbReference type="Proteomes" id="UP000541444"/>
    </source>
</evidence>
<dbReference type="SUPFAM" id="SSF52540">
    <property type="entry name" value="P-loop containing nucleoside triphosphate hydrolases"/>
    <property type="match status" value="2"/>
</dbReference>
<comment type="caution">
    <text evidence="6">The sequence shown here is derived from an EMBL/GenBank/DDBJ whole genome shotgun (WGS) entry which is preliminary data.</text>
</comment>
<keyword evidence="7" id="KW-1185">Reference proteome</keyword>
<dbReference type="OrthoDB" id="2110130at2759"/>
<feature type="transmembrane region" description="Helical" evidence="4">
    <location>
        <begin position="247"/>
        <end position="268"/>
    </location>
</feature>
<keyword evidence="4" id="KW-0472">Membrane</keyword>
<evidence type="ECO:0000256" key="4">
    <source>
        <dbReference type="SAM" id="Phobius"/>
    </source>
</evidence>
<sequence>MTGLKLLEEALHNTISGCKGVMNSKGKSHLSSGFGYPDRDSMVFSGEVNMRVPSALPSPWRNGIKTQLFLFDVTSSWQSYFENTGLDGTEALHVTQQKEFHFLLRLLPLWFIGTFTFFGFFRTIADSRNNSKTKLRHISDYTDIWFSVPTFLICATLSYLVKNKGPRWFAFKIGFFFLVSSTVIGFLSIIEDIIGNIPSGDLYPIMITCFSLLFGPQLLTLIIVVVWKGANFGLRDWFENKAPQSKFDLCIYFWTGESMFLILAMWLIRWIREGVFINDINANYKNVWILSAVSNVNFVVFVLSCRVAGPYLSPPNEEDDGYFEEEQLISRSERKKPDHPYFFPQNEEDDGYFEEEQLISRSERKKPDHNTFEQAKQKAVKVDGSNFTIDTDSQSSFLDGKDRADQNVQGVKLLNHLDRYAAKQANQNVLIADGDVFTVAIGSQASLVGEDEPDGNVQDITVDSFSVSARGKELLINTSLKVSHGKRYGLVGLNGVGKSALLKLLACKKIPLPKNIDVLLVEQEVVDDERTVLEAVLANEKFIRLRQDVEVDGNVVEKPTYCLDRSRASGDLVEAQASKILAGLGFTKDMQGRATKSFSGGWRMRISLARALFVQPTLLLLDEPTNHLDLRAVFWLEEYLCRWKKTLIVVSNDRDFLNTVCNEIIHLHDLKLRFFHGNFDYFESGYDWKDMNEKLKNYNKQVKTVKKTGNWIQEKIFAAKKALMNNSKGNVDEFMAVTKKKWRIYSSVEFHFPDPTFLGSSSSLQLIDVSFKYPNSVDFMLTDVNLSIFMGNRVAIVGSNEAGKSTLLNLLAGDLVPTEGEARRSQKLSIGRYSQHFVDLLRVKETPVLYLLRLHQDQEGLSKQEAIKAKLGKFGLPSHNHLTPIVELSGWQKARVVFTSISMSRPHILLLDEPTNDLDMQSIDALADALDEFTGGVVLVSMILG</sequence>
<dbReference type="InterPro" id="IPR050611">
    <property type="entry name" value="ABCF"/>
</dbReference>
<protein>
    <recommendedName>
        <fullName evidence="5">ABC transporter domain-containing protein</fullName>
    </recommendedName>
</protein>
<dbReference type="PANTHER" id="PTHR19211:SF14">
    <property type="entry name" value="ATP-BINDING CASSETTE SUB-FAMILY F MEMBER 1"/>
    <property type="match status" value="1"/>
</dbReference>
<dbReference type="InterPro" id="IPR003593">
    <property type="entry name" value="AAA+_ATPase"/>
</dbReference>
<evidence type="ECO:0000256" key="2">
    <source>
        <dbReference type="ARBA" id="ARBA00022741"/>
    </source>
</evidence>
<dbReference type="PROSITE" id="PS50893">
    <property type="entry name" value="ABC_TRANSPORTER_2"/>
    <property type="match status" value="1"/>
</dbReference>
<keyword evidence="1" id="KW-0677">Repeat</keyword>
<dbReference type="SMART" id="SM00382">
    <property type="entry name" value="AAA"/>
    <property type="match status" value="2"/>
</dbReference>
<dbReference type="CDD" id="cd03221">
    <property type="entry name" value="ABCF_EF-3"/>
    <property type="match status" value="2"/>
</dbReference>
<dbReference type="Gene3D" id="3.40.50.300">
    <property type="entry name" value="P-loop containing nucleotide triphosphate hydrolases"/>
    <property type="match status" value="2"/>
</dbReference>
<dbReference type="InterPro" id="IPR027417">
    <property type="entry name" value="P-loop_NTPase"/>
</dbReference>
<evidence type="ECO:0000259" key="5">
    <source>
        <dbReference type="PROSITE" id="PS50893"/>
    </source>
</evidence>
<feature type="transmembrane region" description="Helical" evidence="4">
    <location>
        <begin position="144"/>
        <end position="161"/>
    </location>
</feature>
<keyword evidence="3" id="KW-0067">ATP-binding</keyword>
<dbReference type="FunFam" id="3.40.50.300:FF:000011">
    <property type="entry name" value="Putative ABC transporter ATP-binding component"/>
    <property type="match status" value="1"/>
</dbReference>
<evidence type="ECO:0000256" key="3">
    <source>
        <dbReference type="ARBA" id="ARBA00022840"/>
    </source>
</evidence>
<gene>
    <name evidence="6" type="ORF">GIB67_020210</name>
</gene>
<organism evidence="6 7">
    <name type="scientific">Kingdonia uniflora</name>
    <dbReference type="NCBI Taxonomy" id="39325"/>
    <lineage>
        <taxon>Eukaryota</taxon>
        <taxon>Viridiplantae</taxon>
        <taxon>Streptophyta</taxon>
        <taxon>Embryophyta</taxon>
        <taxon>Tracheophyta</taxon>
        <taxon>Spermatophyta</taxon>
        <taxon>Magnoliopsida</taxon>
        <taxon>Ranunculales</taxon>
        <taxon>Circaeasteraceae</taxon>
        <taxon>Kingdonia</taxon>
    </lineage>
</organism>
<dbReference type="EMBL" id="JACGCM010000357">
    <property type="protein sequence ID" value="KAF6173127.1"/>
    <property type="molecule type" value="Genomic_DNA"/>
</dbReference>
<proteinExistence type="predicted"/>
<feature type="transmembrane region" description="Helical" evidence="4">
    <location>
        <begin position="102"/>
        <end position="124"/>
    </location>
</feature>
<feature type="domain" description="ABC transporter" evidence="5">
    <location>
        <begin position="460"/>
        <end position="694"/>
    </location>
</feature>
<dbReference type="Pfam" id="PF00005">
    <property type="entry name" value="ABC_tran"/>
    <property type="match status" value="2"/>
</dbReference>
<evidence type="ECO:0000313" key="6">
    <source>
        <dbReference type="EMBL" id="KAF6173127.1"/>
    </source>
</evidence>
<keyword evidence="2" id="KW-0547">Nucleotide-binding</keyword>
<accession>A0A7J7P0Z7</accession>
<dbReference type="PROSITE" id="PS00211">
    <property type="entry name" value="ABC_TRANSPORTER_1"/>
    <property type="match status" value="1"/>
</dbReference>
<keyword evidence="4" id="KW-0812">Transmembrane</keyword>
<dbReference type="GO" id="GO:0005524">
    <property type="term" value="F:ATP binding"/>
    <property type="evidence" value="ECO:0007669"/>
    <property type="project" value="UniProtKB-KW"/>
</dbReference>
<evidence type="ECO:0000256" key="1">
    <source>
        <dbReference type="ARBA" id="ARBA00022737"/>
    </source>
</evidence>
<keyword evidence="4" id="KW-1133">Transmembrane helix</keyword>
<dbReference type="InterPro" id="IPR003439">
    <property type="entry name" value="ABC_transporter-like_ATP-bd"/>
</dbReference>
<dbReference type="Proteomes" id="UP000541444">
    <property type="component" value="Unassembled WGS sequence"/>
</dbReference>
<name>A0A7J7P0Z7_9MAGN</name>
<dbReference type="InterPro" id="IPR017871">
    <property type="entry name" value="ABC_transporter-like_CS"/>
</dbReference>
<feature type="transmembrane region" description="Helical" evidence="4">
    <location>
        <begin position="168"/>
        <end position="190"/>
    </location>
</feature>
<reference evidence="6 7" key="1">
    <citation type="journal article" date="2020" name="IScience">
        <title>Genome Sequencing of the Endangered Kingdonia uniflora (Circaeasteraceae, Ranunculales) Reveals Potential Mechanisms of Evolutionary Specialization.</title>
        <authorList>
            <person name="Sun Y."/>
            <person name="Deng T."/>
            <person name="Zhang A."/>
            <person name="Moore M.J."/>
            <person name="Landis J.B."/>
            <person name="Lin N."/>
            <person name="Zhang H."/>
            <person name="Zhang X."/>
            <person name="Huang J."/>
            <person name="Zhang X."/>
            <person name="Sun H."/>
            <person name="Wang H."/>
        </authorList>
    </citation>
    <scope>NUCLEOTIDE SEQUENCE [LARGE SCALE GENOMIC DNA]</scope>
    <source>
        <strain evidence="6">TB1705</strain>
        <tissue evidence="6">Leaf</tissue>
    </source>
</reference>
<dbReference type="PANTHER" id="PTHR19211">
    <property type="entry name" value="ATP-BINDING TRANSPORT PROTEIN-RELATED"/>
    <property type="match status" value="1"/>
</dbReference>
<dbReference type="AlphaFoldDB" id="A0A7J7P0Z7"/>